<evidence type="ECO:0000259" key="5">
    <source>
        <dbReference type="Pfam" id="PF00700"/>
    </source>
</evidence>
<dbReference type="Pfam" id="PF00669">
    <property type="entry name" value="Flagellin_N"/>
    <property type="match status" value="1"/>
</dbReference>
<keyword evidence="6" id="KW-0966">Cell projection</keyword>
<evidence type="ECO:0000313" key="7">
    <source>
        <dbReference type="Proteomes" id="UP001144323"/>
    </source>
</evidence>
<sequence>MYLTSTYTMTASLRRTLALLQSDLTRGQKEVTTGRHADLGLAMGRGVSESFTVVSARASLEATRASNSMLSSRLDSTQVALSALLSDAQGMRATLMGAQTNGGDPGAIVTQARQALTTFMAKLNSSNAEGFVFGGVNTDQEPVVNYFSDPPQTNKIALDAAFVAEFGFSQSDPAVSTITGPQMKTFLDGAFSSLFSAASWKNDWSRASDTPIRSQVSLSVAIDTSITANEPALQKLAAAYTMMTDLGAEDQGSAAYSTLLQSAMTTLDSGIHALTKTQARLGVIQNTVQTANETMLIQSDTLDAHLHDLEAVDPIEASARVNGLMTQIETAYTLTARISQLSLIKYL</sequence>
<dbReference type="Proteomes" id="UP001144323">
    <property type="component" value="Unassembled WGS sequence"/>
</dbReference>
<dbReference type="SUPFAM" id="SSF64518">
    <property type="entry name" value="Phase 1 flagellin"/>
    <property type="match status" value="1"/>
</dbReference>
<evidence type="ECO:0000313" key="6">
    <source>
        <dbReference type="EMBL" id="GLI92001.1"/>
    </source>
</evidence>
<dbReference type="InterPro" id="IPR001029">
    <property type="entry name" value="Flagellin_N"/>
</dbReference>
<proteinExistence type="inferred from homology"/>
<evidence type="ECO:0000256" key="2">
    <source>
        <dbReference type="ARBA" id="ARBA00023143"/>
    </source>
</evidence>
<comment type="caution">
    <text evidence="6">The sequence shown here is derived from an EMBL/GenBank/DDBJ whole genome shotgun (WGS) entry which is preliminary data.</text>
</comment>
<evidence type="ECO:0000256" key="1">
    <source>
        <dbReference type="ARBA" id="ARBA00005709"/>
    </source>
</evidence>
<keyword evidence="7" id="KW-1185">Reference proteome</keyword>
<keyword evidence="6" id="KW-0282">Flagellum</keyword>
<comment type="function">
    <text evidence="3">Flagellin is the subunit protein which polymerizes to form the filaments of bacterial flagella.</text>
</comment>
<reference evidence="6" key="1">
    <citation type="journal article" date="2023" name="Int. J. Syst. Evol. Microbiol.">
        <title>Methylocystis iwaonis sp. nov., a type II methane-oxidizing bacterium from surface soil of a rice paddy field in Japan, and emended description of the genus Methylocystis (ex Whittenbury et al. 1970) Bowman et al. 1993.</title>
        <authorList>
            <person name="Kaise H."/>
            <person name="Sawadogo J.B."/>
            <person name="Alam M.S."/>
            <person name="Ueno C."/>
            <person name="Dianou D."/>
            <person name="Shinjo R."/>
            <person name="Asakawa S."/>
        </authorList>
    </citation>
    <scope>NUCLEOTIDE SEQUENCE</scope>
    <source>
        <strain evidence="6">LMG27198</strain>
    </source>
</reference>
<gene>
    <name evidence="6" type="ORF">LMG27198_09930</name>
</gene>
<dbReference type="AlphaFoldDB" id="A0A9W6LR38"/>
<dbReference type="Pfam" id="PF00700">
    <property type="entry name" value="Flagellin_C"/>
    <property type="match status" value="1"/>
</dbReference>
<comment type="similarity">
    <text evidence="1 3">Belongs to the bacterial flagellin family.</text>
</comment>
<evidence type="ECO:0000256" key="3">
    <source>
        <dbReference type="RuleBase" id="RU362073"/>
    </source>
</evidence>
<dbReference type="GO" id="GO:0009288">
    <property type="term" value="C:bacterial-type flagellum"/>
    <property type="evidence" value="ECO:0007669"/>
    <property type="project" value="UniProtKB-SubCell"/>
</dbReference>
<dbReference type="InterPro" id="IPR046358">
    <property type="entry name" value="Flagellin_C"/>
</dbReference>
<feature type="domain" description="Flagellin N-terminal" evidence="4">
    <location>
        <begin position="5"/>
        <end position="124"/>
    </location>
</feature>
<protein>
    <recommendedName>
        <fullName evidence="3">Flagellin</fullName>
    </recommendedName>
</protein>
<dbReference type="RefSeq" id="WP_281800949.1">
    <property type="nucleotide sequence ID" value="NZ_BSEC01000001.1"/>
</dbReference>
<evidence type="ECO:0000259" key="4">
    <source>
        <dbReference type="Pfam" id="PF00669"/>
    </source>
</evidence>
<keyword evidence="3" id="KW-0964">Secreted</keyword>
<dbReference type="NCBIfam" id="NF004669">
    <property type="entry name" value="PRK06008.1"/>
    <property type="match status" value="1"/>
</dbReference>
<keyword evidence="2 3" id="KW-0975">Bacterial flagellum</keyword>
<dbReference type="GO" id="GO:0005576">
    <property type="term" value="C:extracellular region"/>
    <property type="evidence" value="ECO:0007669"/>
    <property type="project" value="UniProtKB-SubCell"/>
</dbReference>
<accession>A0A9W6LR38</accession>
<name>A0A9W6LR38_9HYPH</name>
<organism evidence="6 7">
    <name type="scientific">Methylocystis echinoides</name>
    <dbReference type="NCBI Taxonomy" id="29468"/>
    <lineage>
        <taxon>Bacteria</taxon>
        <taxon>Pseudomonadati</taxon>
        <taxon>Pseudomonadota</taxon>
        <taxon>Alphaproteobacteria</taxon>
        <taxon>Hyphomicrobiales</taxon>
        <taxon>Methylocystaceae</taxon>
        <taxon>Methylocystis</taxon>
    </lineage>
</organism>
<dbReference type="EMBL" id="BSEC01000001">
    <property type="protein sequence ID" value="GLI92001.1"/>
    <property type="molecule type" value="Genomic_DNA"/>
</dbReference>
<dbReference type="Gene3D" id="1.20.1330.10">
    <property type="entry name" value="f41 fragment of flagellin, N-terminal domain"/>
    <property type="match status" value="1"/>
</dbReference>
<feature type="domain" description="Flagellin C-terminal" evidence="5">
    <location>
        <begin position="265"/>
        <end position="347"/>
    </location>
</feature>
<keyword evidence="6" id="KW-0969">Cilium</keyword>
<comment type="subcellular location">
    <subcellularLocation>
        <location evidence="3">Secreted</location>
    </subcellularLocation>
    <subcellularLocation>
        <location evidence="3">Bacterial flagellum</location>
    </subcellularLocation>
</comment>
<dbReference type="GO" id="GO:0005198">
    <property type="term" value="F:structural molecule activity"/>
    <property type="evidence" value="ECO:0007669"/>
    <property type="project" value="UniProtKB-UniRule"/>
</dbReference>